<feature type="transmembrane region" description="Helical" evidence="1">
    <location>
        <begin position="423"/>
        <end position="442"/>
    </location>
</feature>
<accession>A0A6J6HXP3</accession>
<feature type="transmembrane region" description="Helical" evidence="1">
    <location>
        <begin position="202"/>
        <end position="220"/>
    </location>
</feature>
<evidence type="ECO:0000313" key="4">
    <source>
        <dbReference type="EMBL" id="CAB4618861.1"/>
    </source>
</evidence>
<keyword evidence="1" id="KW-0812">Transmembrane</keyword>
<feature type="transmembrane region" description="Helical" evidence="1">
    <location>
        <begin position="155"/>
        <end position="174"/>
    </location>
</feature>
<feature type="transmembrane region" description="Helical" evidence="1">
    <location>
        <begin position="454"/>
        <end position="472"/>
    </location>
</feature>
<keyword evidence="1" id="KW-0472">Membrane</keyword>
<reference evidence="4" key="1">
    <citation type="submission" date="2020-05" db="EMBL/GenBank/DDBJ databases">
        <authorList>
            <person name="Chiriac C."/>
            <person name="Salcher M."/>
            <person name="Ghai R."/>
            <person name="Kavagutti S V."/>
        </authorList>
    </citation>
    <scope>NUCLEOTIDE SEQUENCE</scope>
</reference>
<dbReference type="EMBL" id="CAEZUO010000129">
    <property type="protein sequence ID" value="CAB4618861.1"/>
    <property type="molecule type" value="Genomic_DNA"/>
</dbReference>
<dbReference type="InterPro" id="IPR056074">
    <property type="entry name" value="DUF7657"/>
</dbReference>
<feature type="transmembrane region" description="Helical" evidence="1">
    <location>
        <begin position="358"/>
        <end position="376"/>
    </location>
</feature>
<feature type="transmembrane region" description="Helical" evidence="1">
    <location>
        <begin position="278"/>
        <end position="298"/>
    </location>
</feature>
<feature type="transmembrane region" description="Helical" evidence="1">
    <location>
        <begin position="484"/>
        <end position="501"/>
    </location>
</feature>
<dbReference type="Pfam" id="PF24677">
    <property type="entry name" value="DUF7657"/>
    <property type="match status" value="1"/>
</dbReference>
<evidence type="ECO:0000259" key="2">
    <source>
        <dbReference type="Pfam" id="PF24672"/>
    </source>
</evidence>
<evidence type="ECO:0000259" key="3">
    <source>
        <dbReference type="Pfam" id="PF24677"/>
    </source>
</evidence>
<feature type="transmembrane region" description="Helical" evidence="1">
    <location>
        <begin position="227"/>
        <end position="244"/>
    </location>
</feature>
<dbReference type="AlphaFoldDB" id="A0A6J6HXP3"/>
<gene>
    <name evidence="4" type="ORF">UFOPK1827_01823</name>
</gene>
<name>A0A6J6HXP3_9ZZZZ</name>
<feature type="domain" description="DUF7657" evidence="3">
    <location>
        <begin position="47"/>
        <end position="438"/>
    </location>
</feature>
<feature type="transmembrane region" description="Helical" evidence="1">
    <location>
        <begin position="383"/>
        <end position="403"/>
    </location>
</feature>
<sequence>MTSSNDRTSARTDGASADGSLWSTIQSQTQSLLEFASAKRRYLFFPAAVLIALLVLTALGVSGTSSPLLAKDAGSSDTVIVGVPRTIRSDEWIVHTPMVISQVENGSPRYGDVGVGSHDMSVLSDLPVLGWTTVFHPNQWAYQVLPIDNAYAFDWWSVAAILLIGTYVFLIVVIGSLRWAIVGALFLYGSPFFHWWYTSSVFTSIGWMAFTAAFVLVAVTSTGRRRIAFALLAAYSLVCFALIVYPPWQIAAAIAVGTVTAGALWPRWREGAASVRSIVYTGLITGGAALVPLAAFLVSRQPAMNAISNTVYPGARVVPGGELPWSQLFSSWFGLNYVTNGPKLRGVLFPNESEASSFLFLGVVLLLALPFVWRFVAPLGDRLRGVIVASVAAMALFLTQTLVGLPSIVAKITFLSTVPERRTLIGLGFTSMVLVVAVGSSLDRLNVPKLARRLAGVVLVAASVAGVAGLAHDFRSSTDAVGNKMIVVALAVAVVAAVVYFWRPLVSVAGLTAFGLLVSLSANPLVSGLSQTRDSAVAKTARAIASEPSGSGAWVGETYEVASLLTTSGVQNLSGVNLYPNVPAWELIDPNHQYENVWNRYAQAVWSFDTTSKVPVMRLVQADTIEVTVNPCDPVLDKFNVRHLVTPRRMAGPCLSAPEEVAGPEGVPILFYERRPVGASSDEGWTVR</sequence>
<feature type="transmembrane region" description="Helical" evidence="1">
    <location>
        <begin position="179"/>
        <end position="196"/>
    </location>
</feature>
<keyword evidence="1" id="KW-1133">Transmembrane helix</keyword>
<proteinExistence type="predicted"/>
<feature type="transmembrane region" description="Helical" evidence="1">
    <location>
        <begin position="42"/>
        <end position="61"/>
    </location>
</feature>
<dbReference type="InterPro" id="IPR056071">
    <property type="entry name" value="DUF7654"/>
</dbReference>
<feature type="transmembrane region" description="Helical" evidence="1">
    <location>
        <begin position="508"/>
        <end position="526"/>
    </location>
</feature>
<dbReference type="Pfam" id="PF24672">
    <property type="entry name" value="DUF7654"/>
    <property type="match status" value="1"/>
</dbReference>
<feature type="transmembrane region" description="Helical" evidence="1">
    <location>
        <begin position="250"/>
        <end position="266"/>
    </location>
</feature>
<organism evidence="4">
    <name type="scientific">freshwater metagenome</name>
    <dbReference type="NCBI Taxonomy" id="449393"/>
    <lineage>
        <taxon>unclassified sequences</taxon>
        <taxon>metagenomes</taxon>
        <taxon>ecological metagenomes</taxon>
    </lineage>
</organism>
<feature type="domain" description="DUF7654" evidence="2">
    <location>
        <begin position="533"/>
        <end position="653"/>
    </location>
</feature>
<evidence type="ECO:0000256" key="1">
    <source>
        <dbReference type="SAM" id="Phobius"/>
    </source>
</evidence>
<protein>
    <submittedName>
        <fullName evidence="4">Unannotated protein</fullName>
    </submittedName>
</protein>